<name>A0ABT0AJ29_9LACT</name>
<dbReference type="EMBL" id="JAAEDA010000001">
    <property type="protein sequence ID" value="MCJ1976539.1"/>
    <property type="molecule type" value="Genomic_DNA"/>
</dbReference>
<evidence type="ECO:0000313" key="4">
    <source>
        <dbReference type="Proteomes" id="UP001522462"/>
    </source>
</evidence>
<comment type="caution">
    <text evidence="3">The sequence shown here is derived from an EMBL/GenBank/DDBJ whole genome shotgun (WGS) entry which is preliminary data.</text>
</comment>
<sequence>MKMTLKNTKTMIFGAAVCATILAGGMTKVFADDPAPTPVDQKNSQGQVAFKTPGANALILKSVADVNFGEHEISANDETYKTETDTQSVVQDIRGTSAGWVLQVAQNGQFKSDKTELTGAQIKLDAPTLDESSTAKATPKTGVTLSADGTASTIMSAAQGEGNGLAVEKFATGAASLSVPGATVKNAGQYKTMLSWTLLDTPENA</sequence>
<dbReference type="RefSeq" id="WP_243913418.1">
    <property type="nucleotide sequence ID" value="NZ_JAAECY010000006.1"/>
</dbReference>
<evidence type="ECO:0000256" key="1">
    <source>
        <dbReference type="SAM" id="SignalP"/>
    </source>
</evidence>
<evidence type="ECO:0000259" key="2">
    <source>
        <dbReference type="Pfam" id="PF13731"/>
    </source>
</evidence>
<reference evidence="3 4" key="1">
    <citation type="journal article" date="2022" name="Microbiol. Res.">
        <title>Comparative genome analysis, predicted lifestyle and antimicrobial strategies of Lactococcus carnosus and Lactococcus paracarnosus isolated from meat.</title>
        <authorList>
            <person name="Werum V."/>
            <person name="Ehrmann M."/>
            <person name="Vogel R."/>
            <person name="Hilgarth M."/>
        </authorList>
    </citation>
    <scope>NUCLEOTIDE SEQUENCE [LARGE SCALE GENOMIC DNA]</scope>
    <source>
        <strain evidence="3 4">TMW21897</strain>
    </source>
</reference>
<dbReference type="Pfam" id="PF13731">
    <property type="entry name" value="WxL"/>
    <property type="match status" value="1"/>
</dbReference>
<dbReference type="Proteomes" id="UP001522462">
    <property type="component" value="Unassembled WGS sequence"/>
</dbReference>
<feature type="domain" description="WxL" evidence="2">
    <location>
        <begin position="33"/>
        <end position="202"/>
    </location>
</feature>
<accession>A0ABT0AJ29</accession>
<organism evidence="3 4">
    <name type="scientific">Pseudolactococcus paracarnosus</name>
    <dbReference type="NCBI Taxonomy" id="2749962"/>
    <lineage>
        <taxon>Bacteria</taxon>
        <taxon>Bacillati</taxon>
        <taxon>Bacillota</taxon>
        <taxon>Bacilli</taxon>
        <taxon>Lactobacillales</taxon>
        <taxon>Streptococcaceae</taxon>
        <taxon>Pseudolactococcus</taxon>
    </lineage>
</organism>
<feature type="chain" id="PRO_5045212627" evidence="1">
    <location>
        <begin position="32"/>
        <end position="205"/>
    </location>
</feature>
<dbReference type="InterPro" id="IPR027994">
    <property type="entry name" value="WxL_dom"/>
</dbReference>
<gene>
    <name evidence="3" type="ORF">GYN19_01015</name>
</gene>
<keyword evidence="4" id="KW-1185">Reference proteome</keyword>
<keyword evidence="1" id="KW-0732">Signal</keyword>
<proteinExistence type="predicted"/>
<protein>
    <submittedName>
        <fullName evidence="3">WxL domain-containing protein</fullName>
    </submittedName>
</protein>
<feature type="signal peptide" evidence="1">
    <location>
        <begin position="1"/>
        <end position="31"/>
    </location>
</feature>
<evidence type="ECO:0000313" key="3">
    <source>
        <dbReference type="EMBL" id="MCJ1976539.1"/>
    </source>
</evidence>